<dbReference type="GO" id="GO:0046621">
    <property type="term" value="P:negative regulation of organ growth"/>
    <property type="evidence" value="ECO:0007669"/>
    <property type="project" value="InterPro"/>
</dbReference>
<evidence type="ECO:0000313" key="4">
    <source>
        <dbReference type="EMBL" id="VFQ77779.1"/>
    </source>
</evidence>
<dbReference type="PANTHER" id="PTHR46400:SF15">
    <property type="entry name" value="E3 UBIQUITIN LIGASE BIG BROTHER-LIKE ISOFORM X1"/>
    <property type="match status" value="1"/>
</dbReference>
<dbReference type="PROSITE" id="PS50089">
    <property type="entry name" value="ZF_RING_2"/>
    <property type="match status" value="1"/>
</dbReference>
<keyword evidence="1" id="KW-0479">Metal-binding</keyword>
<proteinExistence type="predicted"/>
<gene>
    <name evidence="4" type="ORF">CCAM_LOCUS19555</name>
</gene>
<keyword evidence="1" id="KW-0862">Zinc</keyword>
<dbReference type="EMBL" id="OOIL02001712">
    <property type="protein sequence ID" value="VFQ77779.1"/>
    <property type="molecule type" value="Genomic_DNA"/>
</dbReference>
<evidence type="ECO:0000259" key="3">
    <source>
        <dbReference type="PROSITE" id="PS50089"/>
    </source>
</evidence>
<dbReference type="Proteomes" id="UP000595140">
    <property type="component" value="Unassembled WGS sequence"/>
</dbReference>
<name>A0A484LN75_9ASTE</name>
<evidence type="ECO:0000313" key="5">
    <source>
        <dbReference type="Proteomes" id="UP000595140"/>
    </source>
</evidence>
<dbReference type="InterPro" id="IPR033276">
    <property type="entry name" value="BB"/>
</dbReference>
<accession>A0A484LN75</accession>
<sequence length="410" mass="45659">MSVNFTTSLIEFADIVTVGYPIGEDAKAPAFGPKEGKTGAKKVVYGLKELTRMAEAIFGLSGVTVAAVALVGLTKEVTGAHSIVALSPSKATNDPPFCNPYAFKVDSLAMTIIRGVLMIVINTFTLFSSPSLDLFCSVCACSWCFHRLKRWEERRGGDIYEMNGEQHMAMHYINTGYPYCVAENSAYFFDGSQPHLQYPNPHQIPNEEATYWTMNMNWYKFGFSGMESSYYNPYVSGNHLSTMDFSGQQHLNYHVMTNAQEPPASVDIVESTSEENAVPSADANPEDRTSSQQDVTSDQIVFEDDIDPDNMTYEELLDLGEAVGTQSRGLPKELIDLLPTSKYKASWIFSKKRCGERCVICQMKYKRGDRQMNLPCKHVYHSDCVSKWLGINKTCPVCNAEVSLDDQANP</sequence>
<dbReference type="GO" id="GO:0008270">
    <property type="term" value="F:zinc ion binding"/>
    <property type="evidence" value="ECO:0007669"/>
    <property type="project" value="UniProtKB-KW"/>
</dbReference>
<dbReference type="AlphaFoldDB" id="A0A484LN75"/>
<dbReference type="GO" id="GO:0016567">
    <property type="term" value="P:protein ubiquitination"/>
    <property type="evidence" value="ECO:0007669"/>
    <property type="project" value="InterPro"/>
</dbReference>
<dbReference type="GO" id="GO:0048437">
    <property type="term" value="P:floral organ development"/>
    <property type="evidence" value="ECO:0007669"/>
    <property type="project" value="TreeGrafter"/>
</dbReference>
<dbReference type="SUPFAM" id="SSF57850">
    <property type="entry name" value="RING/U-box"/>
    <property type="match status" value="1"/>
</dbReference>
<dbReference type="InterPro" id="IPR001841">
    <property type="entry name" value="Znf_RING"/>
</dbReference>
<dbReference type="InterPro" id="IPR013083">
    <property type="entry name" value="Znf_RING/FYVE/PHD"/>
</dbReference>
<evidence type="ECO:0000256" key="1">
    <source>
        <dbReference type="PROSITE-ProRule" id="PRU00175"/>
    </source>
</evidence>
<dbReference type="FunFam" id="3.30.40.10:FF:000226">
    <property type="entry name" value="E3 ubiquitin ligase BIG BROTHER"/>
    <property type="match status" value="1"/>
</dbReference>
<keyword evidence="1" id="KW-0863">Zinc-finger</keyword>
<feature type="domain" description="RING-type" evidence="3">
    <location>
        <begin position="358"/>
        <end position="399"/>
    </location>
</feature>
<organism evidence="4 5">
    <name type="scientific">Cuscuta campestris</name>
    <dbReference type="NCBI Taxonomy" id="132261"/>
    <lineage>
        <taxon>Eukaryota</taxon>
        <taxon>Viridiplantae</taxon>
        <taxon>Streptophyta</taxon>
        <taxon>Embryophyta</taxon>
        <taxon>Tracheophyta</taxon>
        <taxon>Spermatophyta</taxon>
        <taxon>Magnoliopsida</taxon>
        <taxon>eudicotyledons</taxon>
        <taxon>Gunneridae</taxon>
        <taxon>Pentapetalae</taxon>
        <taxon>asterids</taxon>
        <taxon>lamiids</taxon>
        <taxon>Solanales</taxon>
        <taxon>Convolvulaceae</taxon>
        <taxon>Cuscuteae</taxon>
        <taxon>Cuscuta</taxon>
        <taxon>Cuscuta subgen. Grammica</taxon>
        <taxon>Cuscuta sect. Cleistogrammica</taxon>
    </lineage>
</organism>
<dbReference type="OrthoDB" id="9984778at2759"/>
<feature type="region of interest" description="Disordered" evidence="2">
    <location>
        <begin position="270"/>
        <end position="298"/>
    </location>
</feature>
<dbReference type="SMART" id="SM00184">
    <property type="entry name" value="RING"/>
    <property type="match status" value="1"/>
</dbReference>
<dbReference type="PANTHER" id="PTHR46400">
    <property type="entry name" value="RING/U-BOX SUPERFAMILY PROTEIN"/>
    <property type="match status" value="1"/>
</dbReference>
<protein>
    <recommendedName>
        <fullName evidence="3">RING-type domain-containing protein</fullName>
    </recommendedName>
</protein>
<dbReference type="Gene3D" id="3.30.40.10">
    <property type="entry name" value="Zinc/RING finger domain, C3HC4 (zinc finger)"/>
    <property type="match status" value="1"/>
</dbReference>
<reference evidence="4 5" key="1">
    <citation type="submission" date="2018-04" db="EMBL/GenBank/DDBJ databases">
        <authorList>
            <person name="Vogel A."/>
        </authorList>
    </citation>
    <scope>NUCLEOTIDE SEQUENCE [LARGE SCALE GENOMIC DNA]</scope>
</reference>
<dbReference type="GO" id="GO:0031624">
    <property type="term" value="F:ubiquitin conjugating enzyme binding"/>
    <property type="evidence" value="ECO:0007669"/>
    <property type="project" value="TreeGrafter"/>
</dbReference>
<keyword evidence="5" id="KW-1185">Reference proteome</keyword>
<dbReference type="GO" id="GO:0004842">
    <property type="term" value="F:ubiquitin-protein transferase activity"/>
    <property type="evidence" value="ECO:0007669"/>
    <property type="project" value="InterPro"/>
</dbReference>
<evidence type="ECO:0000256" key="2">
    <source>
        <dbReference type="SAM" id="MobiDB-lite"/>
    </source>
</evidence>
<dbReference type="Pfam" id="PF13639">
    <property type="entry name" value="zf-RING_2"/>
    <property type="match status" value="1"/>
</dbReference>